<reference evidence="2" key="1">
    <citation type="submission" date="2016-10" db="EMBL/GenBank/DDBJ databases">
        <authorList>
            <person name="de Groot N.N."/>
        </authorList>
    </citation>
    <scope>NUCLEOTIDE SEQUENCE [LARGE SCALE GENOMIC DNA]</scope>
    <source>
        <strain evidence="2">CDM_6</strain>
    </source>
</reference>
<evidence type="ECO:0000313" key="3">
    <source>
        <dbReference type="Proteomes" id="UP000199320"/>
    </source>
</evidence>
<keyword evidence="3" id="KW-1185">Reference proteome</keyword>
<organism evidence="2 3">
    <name type="scientific">Natrinema hispanicum</name>
    <dbReference type="NCBI Taxonomy" id="392421"/>
    <lineage>
        <taxon>Archaea</taxon>
        <taxon>Methanobacteriati</taxon>
        <taxon>Methanobacteriota</taxon>
        <taxon>Stenosarchaea group</taxon>
        <taxon>Halobacteria</taxon>
        <taxon>Halobacteriales</taxon>
        <taxon>Natrialbaceae</taxon>
        <taxon>Natrinema</taxon>
    </lineage>
</organism>
<proteinExistence type="predicted"/>
<gene>
    <name evidence="2" type="ORF">SAMN04488694_12332</name>
    <name evidence="1" type="ORF">SAMN05192552_10228</name>
</gene>
<evidence type="ECO:0000313" key="1">
    <source>
        <dbReference type="EMBL" id="SDD41189.1"/>
    </source>
</evidence>
<dbReference type="EMBL" id="FMZP01000022">
    <property type="protein sequence ID" value="SDD41189.1"/>
    <property type="molecule type" value="Genomic_DNA"/>
</dbReference>
<evidence type="ECO:0000313" key="2">
    <source>
        <dbReference type="EMBL" id="SET98794.1"/>
    </source>
</evidence>
<dbReference type="EMBL" id="FOIC01000023">
    <property type="protein sequence ID" value="SET98794.1"/>
    <property type="molecule type" value="Genomic_DNA"/>
</dbReference>
<dbReference type="STRING" id="392421.SAMN04488694_12332"/>
<dbReference type="Proteomes" id="UP000199320">
    <property type="component" value="Unassembled WGS sequence"/>
</dbReference>
<reference evidence="3 4" key="2">
    <citation type="submission" date="2016-10" db="EMBL/GenBank/DDBJ databases">
        <authorList>
            <person name="Varghese N."/>
            <person name="Submissions S."/>
        </authorList>
    </citation>
    <scope>NUCLEOTIDE SEQUENCE [LARGE SCALE GENOMIC DNA]</scope>
    <source>
        <strain evidence="1 4">CDM_1</strain>
        <strain evidence="3">CDM_6</strain>
    </source>
</reference>
<dbReference type="Proteomes" id="UP000324021">
    <property type="component" value="Unassembled WGS sequence"/>
</dbReference>
<protein>
    <submittedName>
        <fullName evidence="2">Uncharacterized protein</fullName>
    </submittedName>
</protein>
<name>A0A1I0INU0_9EURY</name>
<sequence>MNAENVSRRNVSEVHPERAVSARCVTADARFESVAGSETDDPTAGAIARGVTASHQSAPGSDQYSLLIRCLEDAVGR</sequence>
<accession>A0A1I0INU0</accession>
<evidence type="ECO:0000313" key="4">
    <source>
        <dbReference type="Proteomes" id="UP000324021"/>
    </source>
</evidence>
<dbReference type="AlphaFoldDB" id="A0A1I0INU0"/>